<feature type="region of interest" description="Disordered" evidence="1">
    <location>
        <begin position="642"/>
        <end position="668"/>
    </location>
</feature>
<comment type="caution">
    <text evidence="3">The sequence shown here is derived from an EMBL/GenBank/DDBJ whole genome shotgun (WGS) entry which is preliminary data.</text>
</comment>
<feature type="region of interest" description="Disordered" evidence="1">
    <location>
        <begin position="98"/>
        <end position="128"/>
    </location>
</feature>
<evidence type="ECO:0000256" key="1">
    <source>
        <dbReference type="SAM" id="MobiDB-lite"/>
    </source>
</evidence>
<accession>A0AAW0YSK5</accession>
<reference evidence="3 4" key="1">
    <citation type="journal article" date="2024" name="bioRxiv">
        <title>Comparative genomics of Cryptococcus and Kwoniella reveals pathogenesis evolution and contrasting karyotype dynamics via intercentromeric recombination or chromosome fusion.</title>
        <authorList>
            <person name="Coelho M.A."/>
            <person name="David-Palma M."/>
            <person name="Shea T."/>
            <person name="Bowers K."/>
            <person name="McGinley-Smith S."/>
            <person name="Mohammad A.W."/>
            <person name="Gnirke A."/>
            <person name="Yurkov A.M."/>
            <person name="Nowrousian M."/>
            <person name="Sun S."/>
            <person name="Cuomo C.A."/>
            <person name="Heitman J."/>
        </authorList>
    </citation>
    <scope>NUCLEOTIDE SEQUENCE [LARGE SCALE GENOMIC DNA]</scope>
    <source>
        <strain evidence="3 4">CBS 13917</strain>
    </source>
</reference>
<name>A0AAW0YSK5_9TREE</name>
<evidence type="ECO:0000313" key="4">
    <source>
        <dbReference type="Proteomes" id="UP001388673"/>
    </source>
</evidence>
<keyword evidence="2" id="KW-0732">Signal</keyword>
<feature type="signal peptide" evidence="2">
    <location>
        <begin position="1"/>
        <end position="22"/>
    </location>
</feature>
<feature type="compositionally biased region" description="Polar residues" evidence="1">
    <location>
        <begin position="110"/>
        <end position="128"/>
    </location>
</feature>
<feature type="region of interest" description="Disordered" evidence="1">
    <location>
        <begin position="39"/>
        <end position="83"/>
    </location>
</feature>
<proteinExistence type="predicted"/>
<evidence type="ECO:0000256" key="2">
    <source>
        <dbReference type="SAM" id="SignalP"/>
    </source>
</evidence>
<keyword evidence="4" id="KW-1185">Reference proteome</keyword>
<dbReference type="KEGG" id="kne:92184420"/>
<organism evidence="3 4">
    <name type="scientific">Kwoniella newhampshirensis</name>
    <dbReference type="NCBI Taxonomy" id="1651941"/>
    <lineage>
        <taxon>Eukaryota</taxon>
        <taxon>Fungi</taxon>
        <taxon>Dikarya</taxon>
        <taxon>Basidiomycota</taxon>
        <taxon>Agaricomycotina</taxon>
        <taxon>Tremellomycetes</taxon>
        <taxon>Tremellales</taxon>
        <taxon>Cryptococcaceae</taxon>
        <taxon>Kwoniella</taxon>
    </lineage>
</organism>
<feature type="compositionally biased region" description="Gly residues" evidence="1">
    <location>
        <begin position="54"/>
        <end position="83"/>
    </location>
</feature>
<feature type="chain" id="PRO_5043743661" evidence="2">
    <location>
        <begin position="23"/>
        <end position="761"/>
    </location>
</feature>
<feature type="compositionally biased region" description="Polar residues" evidence="1">
    <location>
        <begin position="532"/>
        <end position="542"/>
    </location>
</feature>
<evidence type="ECO:0000313" key="3">
    <source>
        <dbReference type="EMBL" id="KAK8843502.1"/>
    </source>
</evidence>
<gene>
    <name evidence="3" type="ORF">IAR55_007162</name>
</gene>
<protein>
    <submittedName>
        <fullName evidence="3">Uncharacterized protein</fullName>
    </submittedName>
</protein>
<dbReference type="GeneID" id="92184420"/>
<dbReference type="AlphaFoldDB" id="A0AAW0YSK5"/>
<dbReference type="Proteomes" id="UP001388673">
    <property type="component" value="Unassembled WGS sequence"/>
</dbReference>
<feature type="compositionally biased region" description="Pro residues" evidence="1">
    <location>
        <begin position="100"/>
        <end position="109"/>
    </location>
</feature>
<sequence>MKFTSTPLLLTSLAALSSTALSAPLPIPSDPNHLDVIPRSPNPGDEFESPRIGSGVGSPLLGGGGGGGGGDGSWGRGDGTRFGVGGKGRAWTLKRQLPTAPIPSTPPTPNFATPSVSSSDTIPTSVPMTPQAAQSSLVSAQSATKGLTNDAGVSTDSLGSGAPGAVGGIVGLTGGLGLGGAVPFTGSLTGGLPVGQVTGLVGGLGGTNPLGQVTGPVGGLGSGSRLPLGQVGGLVNGLGSTNPLGQLSGLADGLPLGQIAGSANGLLLGSQVSGLVGGLANVAGQGAPHGQGTGLVGSTLPLGQVTGSVGGLTSNTPLEPLVDDIASNPTGILRGVNGLLGGSASNTLTGLSGTLGSIAQNPVAGIPGAVSGLGYSLPLSSLGANGIASGQGLANGQQTLLSATNNISASGAATQASGVVGTIVKDLGDGTYLLSSGQVVKLPLNANQALSNGSPLDVDQMQQQVAQQAPPPAQTQGLPSAADLAAQGLRSIQVNGRMYILNSLGQIVTALPLVGNQLSSAQQTIEPLLNYNQTPATSSSSGDGDESNPDDQWASQDWGENYPSAAAARNDNENDGDNSLPSPSASTKMNPKAFGDGDEDEKNDNEQNQDQGEGWELYQDGQLWNPLSNTPDATDLVAQAISGSEPSSASMRIHGVPDPSSDGDDDLKWGRQRLYSAPASVPTATQTSTYIPTASSTDWFSATATPTTMASPTDGSDLDSWGEWVSATVTASATMSAAASGATMTGAVGSEMVPQASSGLA</sequence>
<feature type="region of interest" description="Disordered" evidence="1">
    <location>
        <begin position="453"/>
        <end position="478"/>
    </location>
</feature>
<dbReference type="EMBL" id="JBCAWK010000015">
    <property type="protein sequence ID" value="KAK8843502.1"/>
    <property type="molecule type" value="Genomic_DNA"/>
</dbReference>
<feature type="region of interest" description="Disordered" evidence="1">
    <location>
        <begin position="532"/>
        <end position="611"/>
    </location>
</feature>
<dbReference type="RefSeq" id="XP_066799450.1">
    <property type="nucleotide sequence ID" value="XM_066950235.1"/>
</dbReference>
<feature type="compositionally biased region" description="Polar residues" evidence="1">
    <location>
        <begin position="577"/>
        <end position="589"/>
    </location>
</feature>